<proteinExistence type="predicted"/>
<evidence type="ECO:0000313" key="2">
    <source>
        <dbReference type="EMBL" id="KAH6832587.1"/>
    </source>
</evidence>
<feature type="compositionally biased region" description="Acidic residues" evidence="1">
    <location>
        <begin position="131"/>
        <end position="157"/>
    </location>
</feature>
<dbReference type="SUPFAM" id="SSF53098">
    <property type="entry name" value="Ribonuclease H-like"/>
    <property type="match status" value="1"/>
</dbReference>
<gene>
    <name evidence="2" type="ORF">C2S53_008886</name>
</gene>
<evidence type="ECO:0000313" key="3">
    <source>
        <dbReference type="Proteomes" id="UP001190926"/>
    </source>
</evidence>
<keyword evidence="3" id="KW-1185">Reference proteome</keyword>
<evidence type="ECO:0008006" key="4">
    <source>
        <dbReference type="Google" id="ProtNLM"/>
    </source>
</evidence>
<sequence>MKIDEQLDCYKYKKWLFGYKASMQSFMTPPPECERNWSTLNQVHTKRRNHLSTSKLNSLVYIMYNRNLKYKHLKKQSQGDEVDPLIVEDMSSDDNWLFNPNKEDDGGNEIVEEESSRATRNGKSVERGLFDEEDEFEEESGSESDYGDGSDYDDFDY</sequence>
<dbReference type="Proteomes" id="UP001190926">
    <property type="component" value="Unassembled WGS sequence"/>
</dbReference>
<accession>A0AAD4PBE2</accession>
<comment type="caution">
    <text evidence="2">The sequence shown here is derived from an EMBL/GenBank/DDBJ whole genome shotgun (WGS) entry which is preliminary data.</text>
</comment>
<evidence type="ECO:0000256" key="1">
    <source>
        <dbReference type="SAM" id="MobiDB-lite"/>
    </source>
</evidence>
<reference evidence="2 3" key="1">
    <citation type="journal article" date="2021" name="Nat. Commun.">
        <title>Incipient diploidization of the medicinal plant Perilla within 10,000 years.</title>
        <authorList>
            <person name="Zhang Y."/>
            <person name="Shen Q."/>
            <person name="Leng L."/>
            <person name="Zhang D."/>
            <person name="Chen S."/>
            <person name="Shi Y."/>
            <person name="Ning Z."/>
            <person name="Chen S."/>
        </authorList>
    </citation>
    <scope>NUCLEOTIDE SEQUENCE [LARGE SCALE GENOMIC DNA]</scope>
    <source>
        <strain evidence="3">cv. PC099</strain>
    </source>
</reference>
<dbReference type="EMBL" id="SDAM02000068">
    <property type="protein sequence ID" value="KAH6832587.1"/>
    <property type="molecule type" value="Genomic_DNA"/>
</dbReference>
<protein>
    <recommendedName>
        <fullName evidence="4">HAT C-terminal dimerisation domain-containing protein</fullName>
    </recommendedName>
</protein>
<feature type="region of interest" description="Disordered" evidence="1">
    <location>
        <begin position="92"/>
        <end position="157"/>
    </location>
</feature>
<name>A0AAD4PBE2_PERFH</name>
<organism evidence="2 3">
    <name type="scientific">Perilla frutescens var. hirtella</name>
    <name type="common">Perilla citriodora</name>
    <name type="synonym">Perilla setoyensis</name>
    <dbReference type="NCBI Taxonomy" id="608512"/>
    <lineage>
        <taxon>Eukaryota</taxon>
        <taxon>Viridiplantae</taxon>
        <taxon>Streptophyta</taxon>
        <taxon>Embryophyta</taxon>
        <taxon>Tracheophyta</taxon>
        <taxon>Spermatophyta</taxon>
        <taxon>Magnoliopsida</taxon>
        <taxon>eudicotyledons</taxon>
        <taxon>Gunneridae</taxon>
        <taxon>Pentapetalae</taxon>
        <taxon>asterids</taxon>
        <taxon>lamiids</taxon>
        <taxon>Lamiales</taxon>
        <taxon>Lamiaceae</taxon>
        <taxon>Nepetoideae</taxon>
        <taxon>Elsholtzieae</taxon>
        <taxon>Perilla</taxon>
    </lineage>
</organism>
<dbReference type="AlphaFoldDB" id="A0AAD4PBE2"/>
<dbReference type="InterPro" id="IPR012337">
    <property type="entry name" value="RNaseH-like_sf"/>
</dbReference>